<protein>
    <submittedName>
        <fullName evidence="2">Putative membrane protein</fullName>
    </submittedName>
</protein>
<feature type="transmembrane region" description="Helical" evidence="1">
    <location>
        <begin position="93"/>
        <end position="114"/>
    </location>
</feature>
<evidence type="ECO:0000313" key="3">
    <source>
        <dbReference type="Proteomes" id="UP000240042"/>
    </source>
</evidence>
<proteinExistence type="predicted"/>
<keyword evidence="1" id="KW-1133">Transmembrane helix</keyword>
<dbReference type="OrthoDB" id="9793746at2"/>
<keyword evidence="1" id="KW-0812">Transmembrane</keyword>
<feature type="transmembrane region" description="Helical" evidence="1">
    <location>
        <begin position="12"/>
        <end position="35"/>
    </location>
</feature>
<organism evidence="2 3">
    <name type="scientific">Brevinema andersonii</name>
    <dbReference type="NCBI Taxonomy" id="34097"/>
    <lineage>
        <taxon>Bacteria</taxon>
        <taxon>Pseudomonadati</taxon>
        <taxon>Spirochaetota</taxon>
        <taxon>Spirochaetia</taxon>
        <taxon>Brevinematales</taxon>
        <taxon>Brevinemataceae</taxon>
        <taxon>Brevinema</taxon>
    </lineage>
</organism>
<dbReference type="PANTHER" id="PTHR37308:SF1">
    <property type="entry name" value="POLYPRENYL-PHOSPHATE TRANSPORTER"/>
    <property type="match status" value="1"/>
</dbReference>
<sequence length="300" mass="32538">MKETFSLICKGMLVGIANIIPGVSGGTMSFVLGIYPQLTEAIGYFFIRPQKRKEYSLFLLKLGIGIVLGFLLFAKLIIWLLGVKLPEGNLLPYSYVPTFGFFLGLILGSVFVLFKMQPDSKFSFKRLGLVFFGFFSLLLINSLRNLKGITGLEETIIKDFGIFKITMLPIARALWLFLVGILAAVTMIVPGISGSALLVALGEYGPILSYVGERSITPIAVIGVGFAIGIWGATLLIAKLLQKYPGATFYFILGLVIASCWQIVVNIISAHAPVSALLISIITVIVGFALALQSSRLRSS</sequence>
<gene>
    <name evidence="2" type="ORF">SAMN02745150_00028</name>
</gene>
<evidence type="ECO:0000313" key="2">
    <source>
        <dbReference type="EMBL" id="SFB67145.1"/>
    </source>
</evidence>
<dbReference type="PANTHER" id="PTHR37308">
    <property type="entry name" value="INTEGRAL MEMBRANE PROTEIN"/>
    <property type="match status" value="1"/>
</dbReference>
<feature type="transmembrane region" description="Helical" evidence="1">
    <location>
        <begin position="126"/>
        <end position="143"/>
    </location>
</feature>
<feature type="transmembrane region" description="Helical" evidence="1">
    <location>
        <begin position="219"/>
        <end position="237"/>
    </location>
</feature>
<name>A0A1I1CWT4_BREAD</name>
<evidence type="ECO:0000256" key="1">
    <source>
        <dbReference type="SAM" id="Phobius"/>
    </source>
</evidence>
<accession>A0A1I1CWT4</accession>
<feature type="transmembrane region" description="Helical" evidence="1">
    <location>
        <begin position="173"/>
        <end position="199"/>
    </location>
</feature>
<keyword evidence="1" id="KW-0472">Membrane</keyword>
<dbReference type="Pfam" id="PF04018">
    <property type="entry name" value="VCA0040-like"/>
    <property type="match status" value="1"/>
</dbReference>
<dbReference type="STRING" id="34097.SAMN02745150_00028"/>
<feature type="transmembrane region" description="Helical" evidence="1">
    <location>
        <begin position="249"/>
        <end position="268"/>
    </location>
</feature>
<dbReference type="AlphaFoldDB" id="A0A1I1CWT4"/>
<dbReference type="Proteomes" id="UP000240042">
    <property type="component" value="Unassembled WGS sequence"/>
</dbReference>
<feature type="transmembrane region" description="Helical" evidence="1">
    <location>
        <begin position="55"/>
        <end position="81"/>
    </location>
</feature>
<dbReference type="EMBL" id="FOKY01000001">
    <property type="protein sequence ID" value="SFB67145.1"/>
    <property type="molecule type" value="Genomic_DNA"/>
</dbReference>
<keyword evidence="3" id="KW-1185">Reference proteome</keyword>
<reference evidence="3" key="1">
    <citation type="submission" date="2016-10" db="EMBL/GenBank/DDBJ databases">
        <authorList>
            <person name="Varghese N."/>
            <person name="Submissions S."/>
        </authorList>
    </citation>
    <scope>NUCLEOTIDE SEQUENCE [LARGE SCALE GENOMIC DNA]</scope>
    <source>
        <strain evidence="3">ATCC 43811</strain>
    </source>
</reference>
<dbReference type="RefSeq" id="WP_092316888.1">
    <property type="nucleotide sequence ID" value="NZ_FOKY01000001.1"/>
</dbReference>
<dbReference type="InterPro" id="IPR007163">
    <property type="entry name" value="VCA0040-like"/>
</dbReference>
<feature type="transmembrane region" description="Helical" evidence="1">
    <location>
        <begin position="274"/>
        <end position="292"/>
    </location>
</feature>